<reference evidence="2" key="1">
    <citation type="submission" date="2023-02" db="EMBL/GenBank/DDBJ databases">
        <title>Tahibacter soli sp. nov. isolated from soil.</title>
        <authorList>
            <person name="Baek J.H."/>
            <person name="Lee J.K."/>
            <person name="Choi D.G."/>
            <person name="Jeon C.O."/>
        </authorList>
    </citation>
    <scope>NUCLEOTIDE SEQUENCE</scope>
    <source>
        <strain evidence="2">BL</strain>
    </source>
</reference>
<dbReference type="InterPro" id="IPR043136">
    <property type="entry name" value="B30.2/SPRY_sf"/>
</dbReference>
<gene>
    <name evidence="2" type="ORF">OD750_010350</name>
</gene>
<name>A0A9X4BK86_9GAMM</name>
<proteinExistence type="predicted"/>
<dbReference type="SUPFAM" id="SSF49899">
    <property type="entry name" value="Concanavalin A-like lectins/glucanases"/>
    <property type="match status" value="1"/>
</dbReference>
<dbReference type="RefSeq" id="WP_263544636.1">
    <property type="nucleotide sequence ID" value="NZ_JAOVZO020000015.1"/>
</dbReference>
<dbReference type="PROSITE" id="PS50188">
    <property type="entry name" value="B302_SPRY"/>
    <property type="match status" value="1"/>
</dbReference>
<dbReference type="InterPro" id="IPR013320">
    <property type="entry name" value="ConA-like_dom_sf"/>
</dbReference>
<evidence type="ECO:0000313" key="3">
    <source>
        <dbReference type="Proteomes" id="UP001139971"/>
    </source>
</evidence>
<protein>
    <recommendedName>
        <fullName evidence="1">B30.2/SPRY domain-containing protein</fullName>
    </recommendedName>
</protein>
<keyword evidence="3" id="KW-1185">Reference proteome</keyword>
<sequence>MDKERVLLVDIGEEIAFDSAWRQNGVQVTNVGRTLRRTSGASLNFGMTRVLRPRDSGKLYARFRIDFLPVSGGLLVGLATPALLPNAGFNIGSEANGWSYAADGFVWNSGTPTGFVASVVGDIIDMAVDLDNGKLWFGRNGVWFGSGNPVTGAAPQFSNLSGPLYLAMSCYSLGAGATVLPDDAELRATCPAGFTPFGNLARIASRGFATSPSDTPASVYYEGCIAADGDPVYDRRVSCVIWDRGQRSSTTLGDLELINVEGTLDYLIDYDCHDVPVRIRRGYLGDAVSAFIDRAAARIERIDISTEERSRVVFADPGAALQRPVPRATFAATVPNTAVANTPQPLALGNVRWAPLTIVDAPNLEYALADSAPFGGIVEVRDQGVVLTPMIGYGPSSRADTLGLRRLTNPAGRQCASLRGACKVVATIVNDDFALWTGDNPNGWTLLNGPETAAVSVSQVGSLARLRSDGSKFIGIQIGALTAGKLYAYELVINSRIAGKVRVTMPGFGDCARADRIGTHRGAFVAAGSGPIALATDAEATDIYVDRFVLQEVQVIERLPDWMTELCITRAGIPADKVDIAGTITALDTAAPVPLAVFSDKALQLADLLKQTLDSFAGWYWWDRFGVLRVGRLSLLNKVNSVATFTDIELHGPIGVELDTAPGLSDTVAALRNYSPHETSEIAGSVQATADAGLLAAEYLIRKTTTNRLAAAYARARGAEPIVSLLTTETAAQTLVNYLATFYAVPRQFFTFSAFVDDADIAATEPGQIVTIKTDRTRRYGLKDGRQVQILGVNSRLLSNLCNFVAIG</sequence>
<accession>A0A9X4BK86</accession>
<dbReference type="Gene3D" id="2.60.120.920">
    <property type="match status" value="1"/>
</dbReference>
<dbReference type="EMBL" id="JAOVZO020000015">
    <property type="protein sequence ID" value="MDC8012944.1"/>
    <property type="molecule type" value="Genomic_DNA"/>
</dbReference>
<organism evidence="2 3">
    <name type="scientific">Tahibacter soli</name>
    <dbReference type="NCBI Taxonomy" id="2983605"/>
    <lineage>
        <taxon>Bacteria</taxon>
        <taxon>Pseudomonadati</taxon>
        <taxon>Pseudomonadota</taxon>
        <taxon>Gammaproteobacteria</taxon>
        <taxon>Lysobacterales</taxon>
        <taxon>Rhodanobacteraceae</taxon>
        <taxon>Tahibacter</taxon>
    </lineage>
</organism>
<evidence type="ECO:0000259" key="1">
    <source>
        <dbReference type="PROSITE" id="PS50188"/>
    </source>
</evidence>
<dbReference type="InterPro" id="IPR001870">
    <property type="entry name" value="B30.2/SPRY"/>
</dbReference>
<comment type="caution">
    <text evidence="2">The sequence shown here is derived from an EMBL/GenBank/DDBJ whole genome shotgun (WGS) entry which is preliminary data.</text>
</comment>
<dbReference type="AlphaFoldDB" id="A0A9X4BK86"/>
<feature type="domain" description="B30.2/SPRY" evidence="1">
    <location>
        <begin position="1"/>
        <end position="186"/>
    </location>
</feature>
<evidence type="ECO:0000313" key="2">
    <source>
        <dbReference type="EMBL" id="MDC8012944.1"/>
    </source>
</evidence>
<dbReference type="Proteomes" id="UP001139971">
    <property type="component" value="Unassembled WGS sequence"/>
</dbReference>